<dbReference type="EMBL" id="NDIQ01000015">
    <property type="protein sequence ID" value="PRT54188.1"/>
    <property type="molecule type" value="Genomic_DNA"/>
</dbReference>
<sequence length="182" mass="20155">MALDLVFPENTGRLPNSKLPLQLKHVLAVVYVFGGFSALMALLSKLIVKPLFEQLTAQRQELAQAVRYKLVKFNCELEHSLKDPPSLHSIKHGYADTLVRTEKRGTGKTASSGAYKLERNDLKDECSAAEKSLLDEIKSLEEYMRDVAFGYSSTSSNAKAKSSTVAEFRSEVRSFKGALLAL</sequence>
<dbReference type="AlphaFoldDB" id="A0A2T0FEE3"/>
<evidence type="ECO:0000313" key="4">
    <source>
        <dbReference type="Proteomes" id="UP000238350"/>
    </source>
</evidence>
<protein>
    <recommendedName>
        <fullName evidence="5">Peroxin-14</fullName>
    </recommendedName>
</protein>
<keyword evidence="1" id="KW-0812">Transmembrane</keyword>
<keyword evidence="4" id="KW-1185">Reference proteome</keyword>
<dbReference type="GeneID" id="36514723"/>
<evidence type="ECO:0000256" key="1">
    <source>
        <dbReference type="SAM" id="Phobius"/>
    </source>
</evidence>
<comment type="caution">
    <text evidence="2">The sequence shown here is derived from an EMBL/GenBank/DDBJ whole genome shotgun (WGS) entry which is preliminary data.</text>
</comment>
<dbReference type="RefSeq" id="XP_024663300.1">
    <property type="nucleotide sequence ID" value="XM_024807532.1"/>
</dbReference>
<dbReference type="EMBL" id="NDIQ01000001">
    <property type="protein sequence ID" value="PRT53354.1"/>
    <property type="molecule type" value="Genomic_DNA"/>
</dbReference>
<accession>A0A2T0FEE3</accession>
<gene>
    <name evidence="2" type="ORF">B9G98_00974</name>
    <name evidence="3" type="ORF">B9G98_01808</name>
</gene>
<evidence type="ECO:0008006" key="5">
    <source>
        <dbReference type="Google" id="ProtNLM"/>
    </source>
</evidence>
<organism evidence="2 4">
    <name type="scientific">Wickerhamiella sorbophila</name>
    <dbReference type="NCBI Taxonomy" id="45607"/>
    <lineage>
        <taxon>Eukaryota</taxon>
        <taxon>Fungi</taxon>
        <taxon>Dikarya</taxon>
        <taxon>Ascomycota</taxon>
        <taxon>Saccharomycotina</taxon>
        <taxon>Dipodascomycetes</taxon>
        <taxon>Dipodascales</taxon>
        <taxon>Trichomonascaceae</taxon>
        <taxon>Wickerhamiella</taxon>
    </lineage>
</organism>
<name>A0A2T0FEE3_9ASCO</name>
<keyword evidence="1" id="KW-1133">Transmembrane helix</keyword>
<evidence type="ECO:0000313" key="3">
    <source>
        <dbReference type="EMBL" id="PRT54188.1"/>
    </source>
</evidence>
<dbReference type="OrthoDB" id="4085183at2759"/>
<dbReference type="Proteomes" id="UP000238350">
    <property type="component" value="Unassembled WGS sequence"/>
</dbReference>
<evidence type="ECO:0000313" key="2">
    <source>
        <dbReference type="EMBL" id="PRT53354.1"/>
    </source>
</evidence>
<keyword evidence="1" id="KW-0472">Membrane</keyword>
<feature type="transmembrane region" description="Helical" evidence="1">
    <location>
        <begin position="26"/>
        <end position="48"/>
    </location>
</feature>
<proteinExistence type="predicted"/>
<reference evidence="2 4" key="1">
    <citation type="submission" date="2017-04" db="EMBL/GenBank/DDBJ databases">
        <title>Genome sequencing of [Candida] sorbophila.</title>
        <authorList>
            <person name="Ahn J.O."/>
        </authorList>
    </citation>
    <scope>NUCLEOTIDE SEQUENCE [LARGE SCALE GENOMIC DNA]</scope>
    <source>
        <strain evidence="2 4">DS02</strain>
    </source>
</reference>